<dbReference type="InterPro" id="IPR010869">
    <property type="entry name" value="DUF1501"/>
</dbReference>
<dbReference type="Pfam" id="PF07394">
    <property type="entry name" value="DUF1501"/>
    <property type="match status" value="1"/>
</dbReference>
<dbReference type="Proteomes" id="UP000641932">
    <property type="component" value="Unassembled WGS sequence"/>
</dbReference>
<evidence type="ECO:0008006" key="3">
    <source>
        <dbReference type="Google" id="ProtNLM"/>
    </source>
</evidence>
<evidence type="ECO:0000313" key="2">
    <source>
        <dbReference type="Proteomes" id="UP000641932"/>
    </source>
</evidence>
<dbReference type="PANTHER" id="PTHR43737">
    <property type="entry name" value="BLL7424 PROTEIN"/>
    <property type="match status" value="1"/>
</dbReference>
<evidence type="ECO:0000313" key="1">
    <source>
        <dbReference type="EMBL" id="GGO97103.1"/>
    </source>
</evidence>
<proteinExistence type="predicted"/>
<dbReference type="EMBL" id="BMMS01000032">
    <property type="protein sequence ID" value="GGO97103.1"/>
    <property type="molecule type" value="Genomic_DNA"/>
</dbReference>
<organism evidence="1 2">
    <name type="scientific">Wenjunlia tyrosinilytica</name>
    <dbReference type="NCBI Taxonomy" id="1544741"/>
    <lineage>
        <taxon>Bacteria</taxon>
        <taxon>Bacillati</taxon>
        <taxon>Actinomycetota</taxon>
        <taxon>Actinomycetes</taxon>
        <taxon>Kitasatosporales</taxon>
        <taxon>Streptomycetaceae</taxon>
        <taxon>Wenjunlia</taxon>
    </lineage>
</organism>
<protein>
    <recommendedName>
        <fullName evidence="3">DUF1501 domain-containing protein</fullName>
    </recommendedName>
</protein>
<gene>
    <name evidence="1" type="ORF">GCM10012280_58110</name>
</gene>
<reference evidence="1" key="1">
    <citation type="journal article" date="2014" name="Int. J. Syst. Evol. Microbiol.">
        <title>Complete genome sequence of Corynebacterium casei LMG S-19264T (=DSM 44701T), isolated from a smear-ripened cheese.</title>
        <authorList>
            <consortium name="US DOE Joint Genome Institute (JGI-PGF)"/>
            <person name="Walter F."/>
            <person name="Albersmeier A."/>
            <person name="Kalinowski J."/>
            <person name="Ruckert C."/>
        </authorList>
    </citation>
    <scope>NUCLEOTIDE SEQUENCE</scope>
    <source>
        <strain evidence="1">CGMCC 4.7201</strain>
    </source>
</reference>
<keyword evidence="2" id="KW-1185">Reference proteome</keyword>
<accession>A0A917ZV87</accession>
<name>A0A917ZV87_9ACTN</name>
<dbReference type="AlphaFoldDB" id="A0A917ZV87"/>
<reference evidence="1" key="2">
    <citation type="submission" date="2020-09" db="EMBL/GenBank/DDBJ databases">
        <authorList>
            <person name="Sun Q."/>
            <person name="Zhou Y."/>
        </authorList>
    </citation>
    <scope>NUCLEOTIDE SEQUENCE</scope>
    <source>
        <strain evidence="1">CGMCC 4.7201</strain>
    </source>
</reference>
<comment type="caution">
    <text evidence="1">The sequence shown here is derived from an EMBL/GenBank/DDBJ whole genome shotgun (WGS) entry which is preliminary data.</text>
</comment>
<dbReference type="PANTHER" id="PTHR43737:SF1">
    <property type="entry name" value="DUF1501 DOMAIN-CONTAINING PROTEIN"/>
    <property type="match status" value="1"/>
</dbReference>
<dbReference type="RefSeq" id="WP_189134798.1">
    <property type="nucleotide sequence ID" value="NZ_BMMS01000032.1"/>
</dbReference>
<sequence length="417" mass="43552">MDTRTRRRFLRASRVPRASALADGARTVGLRRLLRSGVEQPGQARRPVLVVVTLYGGNDGLSTVVPYTDGRYHDARAALAYDESEVLPLGEELGLNASMTGLHRLWRAGRLAVVRGVGYPDHDRSHFRSMDIWQSASPGRPKETGWLGRWLDTTDNDPLRAVSIGNVLPPMLVGDLTAGAAIPLAGLTRPPGIAQRTLALLGEPGAQDPPVQAQVAASIGDLASLAAAVGEPLAAAAAGAAGDAGDAGDAQQGPGTVLLRPNALAEQLGIVATCIEARLVTQVYEVSLGGFDTHAAAKAAQTGLLGQVDQAVSSFVDRLAGHEVDVTVMIYSEFGRRVRTNGSHGTDHGTAGPVLVAGTSVRGGFYGEQPDLADLDGEDLRSTTDFRSVYATVLANVLGADPRPILGGDHPAVPFLI</sequence>